<dbReference type="Pfam" id="PF00593">
    <property type="entry name" value="TonB_dep_Rec_b-barrel"/>
    <property type="match status" value="1"/>
</dbReference>
<dbReference type="PANTHER" id="PTHR30069">
    <property type="entry name" value="TONB-DEPENDENT OUTER MEMBRANE RECEPTOR"/>
    <property type="match status" value="1"/>
</dbReference>
<dbReference type="InterPro" id="IPR039426">
    <property type="entry name" value="TonB-dep_rcpt-like"/>
</dbReference>
<evidence type="ECO:0000256" key="3">
    <source>
        <dbReference type="ARBA" id="ARBA00022692"/>
    </source>
</evidence>
<dbReference type="EMBL" id="UOFU01000275">
    <property type="protein sequence ID" value="VAX02494.1"/>
    <property type="molecule type" value="Genomic_DNA"/>
</dbReference>
<dbReference type="InterPro" id="IPR037066">
    <property type="entry name" value="Plug_dom_sf"/>
</dbReference>
<proteinExistence type="predicted"/>
<dbReference type="Gene3D" id="2.40.170.20">
    <property type="entry name" value="TonB-dependent receptor, beta-barrel domain"/>
    <property type="match status" value="1"/>
</dbReference>
<keyword evidence="8" id="KW-0998">Cell outer membrane</keyword>
<dbReference type="GO" id="GO:0009279">
    <property type="term" value="C:cell outer membrane"/>
    <property type="evidence" value="ECO:0007669"/>
    <property type="project" value="UniProtKB-SubCell"/>
</dbReference>
<organism evidence="11">
    <name type="scientific">hydrothermal vent metagenome</name>
    <dbReference type="NCBI Taxonomy" id="652676"/>
    <lineage>
        <taxon>unclassified sequences</taxon>
        <taxon>metagenomes</taxon>
        <taxon>ecological metagenomes</taxon>
    </lineage>
</organism>
<evidence type="ECO:0000256" key="8">
    <source>
        <dbReference type="ARBA" id="ARBA00023237"/>
    </source>
</evidence>
<accession>A0A3B1ARN6</accession>
<keyword evidence="5" id="KW-0798">TonB box</keyword>
<keyword evidence="4" id="KW-0732">Signal</keyword>
<dbReference type="InterPro" id="IPR000531">
    <property type="entry name" value="Beta-barrel_TonB"/>
</dbReference>
<evidence type="ECO:0000256" key="6">
    <source>
        <dbReference type="ARBA" id="ARBA00023136"/>
    </source>
</evidence>
<dbReference type="GO" id="GO:0044718">
    <property type="term" value="P:siderophore transmembrane transport"/>
    <property type="evidence" value="ECO:0007669"/>
    <property type="project" value="TreeGrafter"/>
</dbReference>
<dbReference type="Pfam" id="PF07715">
    <property type="entry name" value="Plug"/>
    <property type="match status" value="1"/>
</dbReference>
<dbReference type="GO" id="GO:0015344">
    <property type="term" value="F:siderophore uptake transmembrane transporter activity"/>
    <property type="evidence" value="ECO:0007669"/>
    <property type="project" value="TreeGrafter"/>
</dbReference>
<keyword evidence="2" id="KW-0813">Transport</keyword>
<keyword evidence="7 11" id="KW-0675">Receptor</keyword>
<evidence type="ECO:0000256" key="7">
    <source>
        <dbReference type="ARBA" id="ARBA00023170"/>
    </source>
</evidence>
<reference evidence="11" key="1">
    <citation type="submission" date="2018-06" db="EMBL/GenBank/DDBJ databases">
        <authorList>
            <person name="Zhirakovskaya E."/>
        </authorList>
    </citation>
    <scope>NUCLEOTIDE SEQUENCE</scope>
</reference>
<protein>
    <submittedName>
        <fullName evidence="11">TonB family protein / TonB-dependent receptor</fullName>
    </submittedName>
</protein>
<evidence type="ECO:0000256" key="4">
    <source>
        <dbReference type="ARBA" id="ARBA00022729"/>
    </source>
</evidence>
<keyword evidence="6" id="KW-0472">Membrane</keyword>
<evidence type="ECO:0000256" key="1">
    <source>
        <dbReference type="ARBA" id="ARBA00004571"/>
    </source>
</evidence>
<dbReference type="Gene3D" id="2.170.130.10">
    <property type="entry name" value="TonB-dependent receptor, plug domain"/>
    <property type="match status" value="1"/>
</dbReference>
<dbReference type="PANTHER" id="PTHR30069:SF29">
    <property type="entry name" value="HEMOGLOBIN AND HEMOGLOBIN-HAPTOGLOBIN-BINDING PROTEIN 1-RELATED"/>
    <property type="match status" value="1"/>
</dbReference>
<dbReference type="InterPro" id="IPR012910">
    <property type="entry name" value="Plug_dom"/>
</dbReference>
<gene>
    <name evidence="11" type="ORF">MNBD_GAMMA20-930</name>
</gene>
<dbReference type="SUPFAM" id="SSF56935">
    <property type="entry name" value="Porins"/>
    <property type="match status" value="1"/>
</dbReference>
<feature type="domain" description="TonB-dependent receptor plug" evidence="10">
    <location>
        <begin position="134"/>
        <end position="224"/>
    </location>
</feature>
<comment type="subcellular location">
    <subcellularLocation>
        <location evidence="1">Cell outer membrane</location>
        <topology evidence="1">Multi-pass membrane protein</topology>
    </subcellularLocation>
</comment>
<evidence type="ECO:0000256" key="5">
    <source>
        <dbReference type="ARBA" id="ARBA00023077"/>
    </source>
</evidence>
<dbReference type="AlphaFoldDB" id="A0A3B1ARN6"/>
<feature type="domain" description="TonB-dependent receptor-like beta-barrel" evidence="9">
    <location>
        <begin position="317"/>
        <end position="733"/>
    </location>
</feature>
<evidence type="ECO:0000259" key="10">
    <source>
        <dbReference type="Pfam" id="PF07715"/>
    </source>
</evidence>
<dbReference type="InterPro" id="IPR036942">
    <property type="entry name" value="Beta-barrel_TonB_sf"/>
</dbReference>
<keyword evidence="3" id="KW-0812">Transmembrane</keyword>
<sequence>MGISVRNGTPGARYLGCLFIMAIFSTKAAFAADMTVIVKEKGSGEPIEGATVVIDNGDVYDETTHTGQVVFSDISPPEKIKVLAAGFETLTKTSGLKQAEIVLYLTPFVIEGEGLKVTAERLTEKTSKLSLSVEELTKAAGSGGDPLKAIAALPGVIPTEEGSAEVYMRGSDGNENITWINNAPVGYLYHFGGLQSTINPALVEDINVFLGGFPVQYGDALGGVIDVKLRPPKNDRMHYKFDISTIASSFLAEGPAGESGDSFFVAGRRSYIDLILSPSAATDLFSDDDESDPDQVLLVPRFYDFQALYRHQLDNGYLDAYLFTAGDAMEMELRSSAKSDPQLAGELRSKKEYQTTGLTWQQRWNSKWDSLSTLAYLHEKNSVRIGRDEQGKPFFVRTESNQIHLQPELRWRVQEKSQLSFGLSSGYADIPVDIYAPRRCTENDPDCDFTSQKKYRLKNVIKGREASPYIKYRQQWTDRLTSQFGLRHTNIEITGGFHAHKLSPRATVEYQLTTDTLLMATWGQFIQMPRGSEIIESFGNPALLMTEAEHRILGIEHQINPLYSVKAEVYHKPMKNLVIALDEKDPPDNFANRGTGEAYGFDLFIKRTPSQGKIGWLSLSWAKSRRTNEITGITRDFSGDQPLTVTAVWGQPFPGDWKRWDWSIKAQANSGRPYTAITGRHREDPNDPSSRWIAEYGEHNAKRLPTYYKVDLRIGREILFNNSKMKFYLDLQNVTFARNIVEYDYGDEYEKTDNPTEITGMSFFPFFGVEMEF</sequence>
<evidence type="ECO:0000313" key="11">
    <source>
        <dbReference type="EMBL" id="VAX02494.1"/>
    </source>
</evidence>
<evidence type="ECO:0000259" key="9">
    <source>
        <dbReference type="Pfam" id="PF00593"/>
    </source>
</evidence>
<name>A0A3B1ARN6_9ZZZZ</name>
<evidence type="ECO:0000256" key="2">
    <source>
        <dbReference type="ARBA" id="ARBA00022448"/>
    </source>
</evidence>